<feature type="compositionally biased region" description="Basic and acidic residues" evidence="1">
    <location>
        <begin position="24"/>
        <end position="36"/>
    </location>
</feature>
<accession>A0A8K1C2W6</accession>
<protein>
    <submittedName>
        <fullName evidence="2">Uncharacterized protein</fullName>
    </submittedName>
</protein>
<sequence>METTTDASMDLYAGLTLPTKKQRVRDGDDQKAEDKTNATSPIGAEKIEKSTQETEEEAPPAKRQRTEVDVATAIERLKTHMVVDKKFDKAAQLFTKLVREKLTTENRMLFLDAFKELISAKGATWSGKPAFAELVRTLIGRQDLYTEEEKASYFDDWKLIAVTHAELFTDDTFEFARTVKLVKARVDAISEDTDAESFAQLMPLLRTLFSRHSVAWAKTPVESVLHVCTRNRLLFNESDRDQVDQWTAAVLERRNASTITRSSASDARRNLIAMDGKASQAGTKVGRSNHPLFNRDL</sequence>
<gene>
    <name evidence="2" type="ORF">Poli38472_010340</name>
</gene>
<dbReference type="OrthoDB" id="64928at2759"/>
<keyword evidence="3" id="KW-1185">Reference proteome</keyword>
<evidence type="ECO:0000313" key="3">
    <source>
        <dbReference type="Proteomes" id="UP000794436"/>
    </source>
</evidence>
<dbReference type="Proteomes" id="UP000794436">
    <property type="component" value="Unassembled WGS sequence"/>
</dbReference>
<name>A0A8K1C2W6_PYTOL</name>
<feature type="region of interest" description="Disordered" evidence="1">
    <location>
        <begin position="1"/>
        <end position="66"/>
    </location>
</feature>
<dbReference type="PANTHER" id="PTHR36749:SF1">
    <property type="entry name" value="F7O18.3 PROTEIN"/>
    <property type="match status" value="1"/>
</dbReference>
<evidence type="ECO:0000256" key="1">
    <source>
        <dbReference type="SAM" id="MobiDB-lite"/>
    </source>
</evidence>
<dbReference type="EMBL" id="SPLM01000147">
    <property type="protein sequence ID" value="TMW55458.1"/>
    <property type="molecule type" value="Genomic_DNA"/>
</dbReference>
<proteinExistence type="predicted"/>
<reference evidence="2" key="1">
    <citation type="submission" date="2019-03" db="EMBL/GenBank/DDBJ databases">
        <title>Long read genome sequence of the mycoparasitic Pythium oligandrum ATCC 38472 isolated from sugarbeet rhizosphere.</title>
        <authorList>
            <person name="Gaulin E."/>
        </authorList>
    </citation>
    <scope>NUCLEOTIDE SEQUENCE</scope>
    <source>
        <strain evidence="2">ATCC 38472_TT</strain>
    </source>
</reference>
<feature type="region of interest" description="Disordered" evidence="1">
    <location>
        <begin position="277"/>
        <end position="297"/>
    </location>
</feature>
<evidence type="ECO:0000313" key="2">
    <source>
        <dbReference type="EMBL" id="TMW55458.1"/>
    </source>
</evidence>
<organism evidence="2 3">
    <name type="scientific">Pythium oligandrum</name>
    <name type="common">Mycoparasitic fungus</name>
    <dbReference type="NCBI Taxonomy" id="41045"/>
    <lineage>
        <taxon>Eukaryota</taxon>
        <taxon>Sar</taxon>
        <taxon>Stramenopiles</taxon>
        <taxon>Oomycota</taxon>
        <taxon>Peronosporomycetes</taxon>
        <taxon>Pythiales</taxon>
        <taxon>Pythiaceae</taxon>
        <taxon>Pythium</taxon>
    </lineage>
</organism>
<dbReference type="PANTHER" id="PTHR36749">
    <property type="entry name" value="F7O18.3 PROTEIN"/>
    <property type="match status" value="1"/>
</dbReference>
<comment type="caution">
    <text evidence="2">The sequence shown here is derived from an EMBL/GenBank/DDBJ whole genome shotgun (WGS) entry which is preliminary data.</text>
</comment>
<dbReference type="AlphaFoldDB" id="A0A8K1C2W6"/>